<dbReference type="RefSeq" id="XP_012879784.1">
    <property type="nucleotide sequence ID" value="XM_013024330.1"/>
</dbReference>
<feature type="region of interest" description="Disordered" evidence="14">
    <location>
        <begin position="398"/>
        <end position="417"/>
    </location>
</feature>
<dbReference type="GO" id="GO:0005886">
    <property type="term" value="C:plasma membrane"/>
    <property type="evidence" value="ECO:0007669"/>
    <property type="project" value="TreeGrafter"/>
</dbReference>
<dbReference type="Proteomes" id="UP000081671">
    <property type="component" value="Unplaced"/>
</dbReference>
<keyword evidence="16" id="KW-1185">Reference proteome</keyword>
<evidence type="ECO:0000256" key="3">
    <source>
        <dbReference type="ARBA" id="ARBA00007848"/>
    </source>
</evidence>
<feature type="region of interest" description="Disordered" evidence="14">
    <location>
        <begin position="349"/>
        <end position="392"/>
    </location>
</feature>
<dbReference type="FunFam" id="1.20.120.830:FF:000001">
    <property type="entry name" value="BCAR1 scaffold protein, Cas family member"/>
    <property type="match status" value="1"/>
</dbReference>
<evidence type="ECO:0000256" key="5">
    <source>
        <dbReference type="ARBA" id="ARBA00022490"/>
    </source>
</evidence>
<keyword evidence="8" id="KW-0965">Cell junction</keyword>
<dbReference type="InterPro" id="IPR014928">
    <property type="entry name" value="Serine_rich_dom"/>
</dbReference>
<evidence type="ECO:0000256" key="9">
    <source>
        <dbReference type="ARBA" id="ARBA00023212"/>
    </source>
</evidence>
<dbReference type="InParanoid" id="A0A1S3FUT4"/>
<comment type="subcellular location">
    <subcellularLocation>
        <location evidence="2">Cell junction</location>
        <location evidence="2">Focal adhesion</location>
    </subcellularLocation>
    <subcellularLocation>
        <location evidence="1">Cytoplasm</location>
        <location evidence="1">Cytoskeleton</location>
    </subcellularLocation>
</comment>
<evidence type="ECO:0000256" key="14">
    <source>
        <dbReference type="SAM" id="MobiDB-lite"/>
    </source>
</evidence>
<name>A0A1S3FUT4_DIPOR</name>
<keyword evidence="4 13" id="KW-0728">SH3 domain</keyword>
<evidence type="ECO:0000256" key="1">
    <source>
        <dbReference type="ARBA" id="ARBA00004245"/>
    </source>
</evidence>
<dbReference type="GO" id="GO:0005856">
    <property type="term" value="C:cytoskeleton"/>
    <property type="evidence" value="ECO:0007669"/>
    <property type="project" value="UniProtKB-SubCell"/>
</dbReference>
<comment type="subunit">
    <text evidence="11">Interacts (via SH3 domain) with PTK2/FAK1 (via C-terminus).</text>
</comment>
<dbReference type="OrthoDB" id="5983572at2759"/>
<comment type="function">
    <text evidence="10">Docking protein that plays a role in tyrosine kinase-based signaling related to cell adhesion and cell spreading. Regulates PTK2/FAK1 activity, focal adhesion integrity, and cell spreading.</text>
</comment>
<accession>A0A1S3FUT4</accession>
<protein>
    <recommendedName>
        <fullName evidence="12">Cas scaffolding protein family member 4</fullName>
    </recommendedName>
</protein>
<feature type="domain" description="SH3" evidence="15">
    <location>
        <begin position="1"/>
        <end position="61"/>
    </location>
</feature>
<evidence type="ECO:0000256" key="2">
    <source>
        <dbReference type="ARBA" id="ARBA00004246"/>
    </source>
</evidence>
<evidence type="ECO:0000313" key="16">
    <source>
        <dbReference type="Proteomes" id="UP000081671"/>
    </source>
</evidence>
<dbReference type="GO" id="GO:0005737">
    <property type="term" value="C:cytoplasm"/>
    <property type="evidence" value="ECO:0007669"/>
    <property type="project" value="TreeGrafter"/>
</dbReference>
<keyword evidence="6" id="KW-0597">Phosphoprotein</keyword>
<organism evidence="16 17">
    <name type="scientific">Dipodomys ordii</name>
    <name type="common">Ord's kangaroo rat</name>
    <dbReference type="NCBI Taxonomy" id="10020"/>
    <lineage>
        <taxon>Eukaryota</taxon>
        <taxon>Metazoa</taxon>
        <taxon>Chordata</taxon>
        <taxon>Craniata</taxon>
        <taxon>Vertebrata</taxon>
        <taxon>Euteleostomi</taxon>
        <taxon>Mammalia</taxon>
        <taxon>Eutheria</taxon>
        <taxon>Euarchontoglires</taxon>
        <taxon>Glires</taxon>
        <taxon>Rodentia</taxon>
        <taxon>Castorimorpha</taxon>
        <taxon>Heteromyidae</taxon>
        <taxon>Dipodomyinae</taxon>
        <taxon>Dipodomys</taxon>
    </lineage>
</organism>
<proteinExistence type="inferred from homology"/>
<dbReference type="Gene3D" id="1.20.120.230">
    <property type="entry name" value="Alpha-catenin/vinculin-like"/>
    <property type="match status" value="1"/>
</dbReference>
<evidence type="ECO:0000256" key="7">
    <source>
        <dbReference type="ARBA" id="ARBA00022889"/>
    </source>
</evidence>
<dbReference type="KEGG" id="dord:105991661"/>
<dbReference type="PANTHER" id="PTHR10654:SF19">
    <property type="entry name" value="CAS SCAFFOLDING PROTEIN FAMILY MEMBER 4"/>
    <property type="match status" value="1"/>
</dbReference>
<evidence type="ECO:0000256" key="13">
    <source>
        <dbReference type="PROSITE-ProRule" id="PRU00192"/>
    </source>
</evidence>
<dbReference type="SMART" id="SM00326">
    <property type="entry name" value="SH3"/>
    <property type="match status" value="1"/>
</dbReference>
<comment type="similarity">
    <text evidence="3">Belongs to the CAS family.</text>
</comment>
<dbReference type="InterPro" id="IPR021901">
    <property type="entry name" value="CAS_C"/>
</dbReference>
<dbReference type="Pfam" id="PF08824">
    <property type="entry name" value="Serine_rich"/>
    <property type="match status" value="1"/>
</dbReference>
<dbReference type="InterPro" id="IPR035744">
    <property type="entry name" value="CASS4_SH3"/>
</dbReference>
<evidence type="ECO:0000256" key="4">
    <source>
        <dbReference type="ARBA" id="ARBA00022443"/>
    </source>
</evidence>
<dbReference type="GO" id="GO:0016477">
    <property type="term" value="P:cell migration"/>
    <property type="evidence" value="ECO:0007669"/>
    <property type="project" value="TreeGrafter"/>
</dbReference>
<dbReference type="PROSITE" id="PS50002">
    <property type="entry name" value="SH3"/>
    <property type="match status" value="1"/>
</dbReference>
<evidence type="ECO:0000256" key="12">
    <source>
        <dbReference type="ARBA" id="ARBA00071492"/>
    </source>
</evidence>
<evidence type="ECO:0000313" key="17">
    <source>
        <dbReference type="RefSeq" id="XP_012879784.1"/>
    </source>
</evidence>
<keyword evidence="5" id="KW-0963">Cytoplasm</keyword>
<reference evidence="17" key="1">
    <citation type="submission" date="2025-08" db="UniProtKB">
        <authorList>
            <consortium name="RefSeq"/>
        </authorList>
    </citation>
    <scope>IDENTIFICATION</scope>
    <source>
        <tissue evidence="17">Kidney</tissue>
    </source>
</reference>
<dbReference type="InterPro" id="IPR038319">
    <property type="entry name" value="Serine_rich_sf"/>
</dbReference>
<dbReference type="Gene3D" id="1.20.120.830">
    <property type="entry name" value="Serine-rich domain"/>
    <property type="match status" value="1"/>
</dbReference>
<dbReference type="InterPro" id="IPR036028">
    <property type="entry name" value="SH3-like_dom_sf"/>
</dbReference>
<evidence type="ECO:0000256" key="11">
    <source>
        <dbReference type="ARBA" id="ARBA00064074"/>
    </source>
</evidence>
<dbReference type="Pfam" id="PF12026">
    <property type="entry name" value="CAS_C"/>
    <property type="match status" value="1"/>
</dbReference>
<evidence type="ECO:0000256" key="10">
    <source>
        <dbReference type="ARBA" id="ARBA00055892"/>
    </source>
</evidence>
<dbReference type="PANTHER" id="PTHR10654">
    <property type="entry name" value="CAS SCAFFOLDING PROTEIN"/>
    <property type="match status" value="1"/>
</dbReference>
<dbReference type="GeneID" id="105991661"/>
<feature type="compositionally biased region" description="Basic and acidic residues" evidence="14">
    <location>
        <begin position="602"/>
        <end position="618"/>
    </location>
</feature>
<dbReference type="FunCoup" id="A0A1S3FUT4">
    <property type="interactions" value="253"/>
</dbReference>
<dbReference type="Gene3D" id="2.30.30.40">
    <property type="entry name" value="SH3 Domains"/>
    <property type="match status" value="1"/>
</dbReference>
<keyword evidence="7" id="KW-0130">Cell adhesion</keyword>
<feature type="region of interest" description="Disordered" evidence="14">
    <location>
        <begin position="591"/>
        <end position="634"/>
    </location>
</feature>
<feature type="compositionally biased region" description="Polar residues" evidence="14">
    <location>
        <begin position="619"/>
        <end position="634"/>
    </location>
</feature>
<dbReference type="FunFam" id="2.30.30.40:FF:000147">
    <property type="entry name" value="Cas scaffold protein family member 4"/>
    <property type="match status" value="1"/>
</dbReference>
<evidence type="ECO:0000256" key="8">
    <source>
        <dbReference type="ARBA" id="ARBA00022949"/>
    </source>
</evidence>
<evidence type="ECO:0000259" key="15">
    <source>
        <dbReference type="PROSITE" id="PS50002"/>
    </source>
</evidence>
<dbReference type="InterPro" id="IPR037362">
    <property type="entry name" value="CAS_fam"/>
</dbReference>
<feature type="region of interest" description="Disordered" evidence="14">
    <location>
        <begin position="228"/>
        <end position="312"/>
    </location>
</feature>
<dbReference type="GO" id="GO:0005925">
    <property type="term" value="C:focal adhesion"/>
    <property type="evidence" value="ECO:0007669"/>
    <property type="project" value="UniProtKB-SubCell"/>
</dbReference>
<keyword evidence="9" id="KW-0206">Cytoskeleton</keyword>
<evidence type="ECO:0000256" key="6">
    <source>
        <dbReference type="ARBA" id="ARBA00022553"/>
    </source>
</evidence>
<dbReference type="Pfam" id="PF14604">
    <property type="entry name" value="SH3_9"/>
    <property type="match status" value="1"/>
</dbReference>
<feature type="compositionally biased region" description="Polar residues" evidence="14">
    <location>
        <begin position="369"/>
        <end position="379"/>
    </location>
</feature>
<sequence>MLLARALYDNRPDCCDELAFSKGDILMVLEQNVPESQGWWKCLLHGRQGLAPANRLLVLPEAPPDRPCPLFLRGLENDLAGSEGTYEVPTPRPPLRPGPVYEPMKSWMEGPPPPTTQVYVLPEPPSQARAICEKTLSFSEQALFVFPRPTRAWLPTQPSQVYDMPAQSRVHSTLKEPEKQPLYDVPASPQKAALHPPASHASEPGIILTAAAAVGSSSCHTLPNPQKPAWTYDIPSPRSASVTSPSLPSPQAEMEPRAGPASFSPVPNPPNSLARSVPPQPGDNMLRQKKSSLPDVSPHPGAAPRDSLRSEAGVSYKVPSSFLVPRVEQQNTTPNIYAIPKALSGVLQPGSEWGKAKQAPETPPGHDSSWFSQPTTSLSHEPHRLSISSSDSSRASVMSSCSSMSADSSSSSSSELALDLDPDTAKETVMALQHQVVGSAAGLLLFVNRKWRFRDSLETHVHAIRQAAGHVEESLRQFLDFAQGVRGSACHLTDHHLQARIQDQLQTISNSYQALLEAKGSLDSYKWSLDILGTDQVPNSSDDLERFVMVARIVPEDVKKFASIVIANARLLFTQNSQKEELVQLIPNAGPQHETCTQSPFPKEKESELSTELGKKSGMDTSGQGPSSLVPQPLSQQTLEKKIRLSEHCRLYFGALLKAVRVFASSLHSSPAPEVFISQSKLVITAGQKLVDTLCAETREKDAHHEILCRSSYLCGLLRDLALATKSAVLQHPSPAALEHLRAEAQRLEHHVQQFRGTLD</sequence>
<dbReference type="CDD" id="cd12000">
    <property type="entry name" value="SH3_CASS4"/>
    <property type="match status" value="1"/>
</dbReference>
<dbReference type="STRING" id="10020.ENSDORP00000007303"/>
<dbReference type="GO" id="GO:0007155">
    <property type="term" value="P:cell adhesion"/>
    <property type="evidence" value="ECO:0007669"/>
    <property type="project" value="UniProtKB-KW"/>
</dbReference>
<dbReference type="CTD" id="57091"/>
<dbReference type="SUPFAM" id="SSF50044">
    <property type="entry name" value="SH3-domain"/>
    <property type="match status" value="1"/>
</dbReference>
<dbReference type="GO" id="GO:0007169">
    <property type="term" value="P:cell surface receptor protein tyrosine kinase signaling pathway"/>
    <property type="evidence" value="ECO:0007669"/>
    <property type="project" value="TreeGrafter"/>
</dbReference>
<feature type="region of interest" description="Disordered" evidence="14">
    <location>
        <begin position="167"/>
        <end position="201"/>
    </location>
</feature>
<feature type="compositionally biased region" description="Low complexity" evidence="14">
    <location>
        <begin position="398"/>
        <end position="414"/>
    </location>
</feature>
<gene>
    <name evidence="17" type="primary">Cass4</name>
</gene>
<dbReference type="AlphaFoldDB" id="A0A1S3FUT4"/>
<dbReference type="InterPro" id="IPR001452">
    <property type="entry name" value="SH3_domain"/>
</dbReference>